<keyword evidence="5" id="KW-0862">Zinc</keyword>
<organism evidence="10 11">
    <name type="scientific">Mytilus coruscus</name>
    <name type="common">Sea mussel</name>
    <dbReference type="NCBI Taxonomy" id="42192"/>
    <lineage>
        <taxon>Eukaryota</taxon>
        <taxon>Metazoa</taxon>
        <taxon>Spiralia</taxon>
        <taxon>Lophotrochozoa</taxon>
        <taxon>Mollusca</taxon>
        <taxon>Bivalvia</taxon>
        <taxon>Autobranchia</taxon>
        <taxon>Pteriomorphia</taxon>
        <taxon>Mytilida</taxon>
        <taxon>Mytiloidea</taxon>
        <taxon>Mytilidae</taxon>
        <taxon>Mytilinae</taxon>
        <taxon>Mytilus</taxon>
    </lineage>
</organism>
<feature type="compositionally biased region" description="Polar residues" evidence="8">
    <location>
        <begin position="437"/>
        <end position="450"/>
    </location>
</feature>
<evidence type="ECO:0000256" key="8">
    <source>
        <dbReference type="SAM" id="MobiDB-lite"/>
    </source>
</evidence>
<dbReference type="Gene3D" id="3.30.160.60">
    <property type="entry name" value="Classic Zinc Finger"/>
    <property type="match status" value="3"/>
</dbReference>
<gene>
    <name evidence="10" type="ORF">MCOR_38523</name>
</gene>
<feature type="region of interest" description="Disordered" evidence="8">
    <location>
        <begin position="435"/>
        <end position="457"/>
    </location>
</feature>
<comment type="subcellular location">
    <subcellularLocation>
        <location evidence="1">Nucleus</location>
    </subcellularLocation>
</comment>
<feature type="region of interest" description="Disordered" evidence="8">
    <location>
        <begin position="1"/>
        <end position="48"/>
    </location>
</feature>
<dbReference type="InterPro" id="IPR013087">
    <property type="entry name" value="Znf_C2H2_type"/>
</dbReference>
<keyword evidence="2" id="KW-0479">Metal-binding</keyword>
<dbReference type="PANTHER" id="PTHR16515">
    <property type="entry name" value="PR DOMAIN ZINC FINGER PROTEIN"/>
    <property type="match status" value="1"/>
</dbReference>
<feature type="region of interest" description="Disordered" evidence="8">
    <location>
        <begin position="699"/>
        <end position="735"/>
    </location>
</feature>
<feature type="domain" description="C2H2-type" evidence="9">
    <location>
        <begin position="571"/>
        <end position="598"/>
    </location>
</feature>
<evidence type="ECO:0000313" key="11">
    <source>
        <dbReference type="Proteomes" id="UP000507470"/>
    </source>
</evidence>
<feature type="compositionally biased region" description="Basic and acidic residues" evidence="8">
    <location>
        <begin position="255"/>
        <end position="267"/>
    </location>
</feature>
<dbReference type="PANTHER" id="PTHR16515:SF49">
    <property type="entry name" value="GASTRULA ZINC FINGER PROTEIN XLCGF49.1-LIKE-RELATED"/>
    <property type="match status" value="1"/>
</dbReference>
<dbReference type="AlphaFoldDB" id="A0A6J8D7U3"/>
<feature type="compositionally biased region" description="Basic and acidic residues" evidence="8">
    <location>
        <begin position="8"/>
        <end position="17"/>
    </location>
</feature>
<keyword evidence="6" id="KW-0539">Nucleus</keyword>
<reference evidence="10 11" key="1">
    <citation type="submission" date="2020-06" db="EMBL/GenBank/DDBJ databases">
        <authorList>
            <person name="Li R."/>
            <person name="Bekaert M."/>
        </authorList>
    </citation>
    <scope>NUCLEOTIDE SEQUENCE [LARGE SCALE GENOMIC DNA]</scope>
    <source>
        <strain evidence="11">wild</strain>
    </source>
</reference>
<dbReference type="PROSITE" id="PS00028">
    <property type="entry name" value="ZINC_FINGER_C2H2_1"/>
    <property type="match status" value="3"/>
</dbReference>
<dbReference type="InterPro" id="IPR050331">
    <property type="entry name" value="Zinc_finger"/>
</dbReference>
<dbReference type="GO" id="GO:0010468">
    <property type="term" value="P:regulation of gene expression"/>
    <property type="evidence" value="ECO:0007669"/>
    <property type="project" value="TreeGrafter"/>
</dbReference>
<feature type="domain" description="C2H2-type" evidence="9">
    <location>
        <begin position="627"/>
        <end position="650"/>
    </location>
</feature>
<dbReference type="GO" id="GO:0005634">
    <property type="term" value="C:nucleus"/>
    <property type="evidence" value="ECO:0007669"/>
    <property type="project" value="UniProtKB-SubCell"/>
</dbReference>
<accession>A0A6J8D7U3</accession>
<dbReference type="InterPro" id="IPR036236">
    <property type="entry name" value="Znf_C2H2_sf"/>
</dbReference>
<feature type="compositionally biased region" description="Basic and acidic residues" evidence="8">
    <location>
        <begin position="279"/>
        <end position="299"/>
    </location>
</feature>
<proteinExistence type="predicted"/>
<dbReference type="Pfam" id="PF00096">
    <property type="entry name" value="zf-C2H2"/>
    <property type="match status" value="3"/>
</dbReference>
<feature type="compositionally biased region" description="Acidic residues" evidence="8">
    <location>
        <begin position="19"/>
        <end position="29"/>
    </location>
</feature>
<evidence type="ECO:0000256" key="2">
    <source>
        <dbReference type="ARBA" id="ARBA00022723"/>
    </source>
</evidence>
<evidence type="ECO:0000259" key="9">
    <source>
        <dbReference type="PROSITE" id="PS50157"/>
    </source>
</evidence>
<dbReference type="EMBL" id="CACVKT020007030">
    <property type="protein sequence ID" value="CAC5404768.1"/>
    <property type="molecule type" value="Genomic_DNA"/>
</dbReference>
<dbReference type="SMART" id="SM00355">
    <property type="entry name" value="ZnF_C2H2"/>
    <property type="match status" value="4"/>
</dbReference>
<feature type="domain" description="C2H2-type" evidence="9">
    <location>
        <begin position="542"/>
        <end position="570"/>
    </location>
</feature>
<evidence type="ECO:0000256" key="5">
    <source>
        <dbReference type="ARBA" id="ARBA00022833"/>
    </source>
</evidence>
<protein>
    <recommendedName>
        <fullName evidence="9">C2H2-type domain-containing protein</fullName>
    </recommendedName>
</protein>
<evidence type="ECO:0000256" key="7">
    <source>
        <dbReference type="PROSITE-ProRule" id="PRU00042"/>
    </source>
</evidence>
<dbReference type="FunFam" id="3.30.160.60:FF:002326">
    <property type="entry name" value="B-cell CLL/lymphoma 6 member B protein"/>
    <property type="match status" value="1"/>
</dbReference>
<keyword evidence="11" id="KW-1185">Reference proteome</keyword>
<keyword evidence="4 7" id="KW-0863">Zinc-finger</keyword>
<dbReference type="GO" id="GO:0008270">
    <property type="term" value="F:zinc ion binding"/>
    <property type="evidence" value="ECO:0007669"/>
    <property type="project" value="UniProtKB-KW"/>
</dbReference>
<feature type="domain" description="C2H2-type" evidence="9">
    <location>
        <begin position="599"/>
        <end position="626"/>
    </location>
</feature>
<keyword evidence="3" id="KW-0677">Repeat</keyword>
<dbReference type="Pfam" id="PF12874">
    <property type="entry name" value="zf-met"/>
    <property type="match status" value="1"/>
</dbReference>
<evidence type="ECO:0000256" key="4">
    <source>
        <dbReference type="ARBA" id="ARBA00022771"/>
    </source>
</evidence>
<feature type="region of interest" description="Disordered" evidence="8">
    <location>
        <begin position="477"/>
        <end position="515"/>
    </location>
</feature>
<sequence>MATRKRAEKSPEKRQNEYLESESSEEEESTQVTLSRSPRSRAAKLHTTSSIAASHLHISNLLCKPRQESRTRKRSVKVEENEEDQSNYMSLDVLAQVATETLESEPKRNNKKTMRLLSSLEILNLKQIKTLSDKFLVNFYAEMSSNEMTRNFIYTCYLMPRKCQTQFRSFGNESGARMKMRNHLHKHLEQLVDEENDPDRKERFYFEAEPVHMKNKRLAEMAASKKTVTKKMKFTALKTSKYDNIPNTTTPAELKSGEVTEDSRDSMDQISGDENDSSSLRRSDRTKTIIKQPNKDLKPGNRIIKGKNDVQPVEQTDKYCREETERRLEENEQLIIELLSRTQPHHDHSYTTVFGRKKSFYMHEFLGEADEEVEVEDEDNLKFYCGREIIRPKRNAEPILCLGNVSVMDELSGYGHDEASKTIIVCSEEIVGDRSESPSLFENPVTSKGHSGQRPYPPMPKCPIAKHGRIAIPEEYESLSEEERRNRQQSPTNTCIINIGPHTQKKKRKNPNELETTEWERKAALKCIRELKARKRDLMYPLYCKICTNKQFTAAATLMYHYRSHAGIKPFMCLICNTTFTRQHSLNYHMLIHNNQSRFTCKDCGRKFRHPSHFKEHLRRHTGETPFICADCPQKFKTRNTYKRHLKTRHGKLLTASGIKILTVEEFAKIRTKPYRRTPDKEVRKMVSEIKSKLEMVDNDSDVDITDEDDDDTSMQENSINIKEEESSNNEGTLADGNTLFIPLGISVNS</sequence>
<dbReference type="OrthoDB" id="3533395at2759"/>
<dbReference type="PROSITE" id="PS50157">
    <property type="entry name" value="ZINC_FINGER_C2H2_2"/>
    <property type="match status" value="4"/>
</dbReference>
<feature type="region of interest" description="Disordered" evidence="8">
    <location>
        <begin position="242"/>
        <end position="304"/>
    </location>
</feature>
<dbReference type="FunFam" id="3.30.160.60:FF:002555">
    <property type="entry name" value="B-cell CLL/lymphoma 6 member B protein"/>
    <property type="match status" value="1"/>
</dbReference>
<dbReference type="SUPFAM" id="SSF57667">
    <property type="entry name" value="beta-beta-alpha zinc fingers"/>
    <property type="match status" value="2"/>
</dbReference>
<dbReference type="FunFam" id="3.30.160.60:FF:000264">
    <property type="entry name" value="Zinc finger protein 236"/>
    <property type="match status" value="1"/>
</dbReference>
<evidence type="ECO:0000256" key="3">
    <source>
        <dbReference type="ARBA" id="ARBA00022737"/>
    </source>
</evidence>
<dbReference type="Proteomes" id="UP000507470">
    <property type="component" value="Unassembled WGS sequence"/>
</dbReference>
<name>A0A6J8D7U3_MYTCO</name>
<evidence type="ECO:0000256" key="1">
    <source>
        <dbReference type="ARBA" id="ARBA00004123"/>
    </source>
</evidence>
<feature type="compositionally biased region" description="Acidic residues" evidence="8">
    <location>
        <begin position="699"/>
        <end position="714"/>
    </location>
</feature>
<evidence type="ECO:0000256" key="6">
    <source>
        <dbReference type="ARBA" id="ARBA00023242"/>
    </source>
</evidence>
<evidence type="ECO:0000313" key="10">
    <source>
        <dbReference type="EMBL" id="CAC5404768.1"/>
    </source>
</evidence>